<dbReference type="PANTHER" id="PTHR42648:SF26">
    <property type="entry name" value="INTEGRASE CATALYTIC DOMAIN-CONTAINING PROTEIN"/>
    <property type="match status" value="1"/>
</dbReference>
<dbReference type="PANTHER" id="PTHR42648">
    <property type="entry name" value="TRANSPOSASE, PUTATIVE-RELATED"/>
    <property type="match status" value="1"/>
</dbReference>
<keyword evidence="2" id="KW-1185">Reference proteome</keyword>
<dbReference type="EMBL" id="VAHF01000012">
    <property type="protein sequence ID" value="TXG48492.1"/>
    <property type="molecule type" value="Genomic_DNA"/>
</dbReference>
<dbReference type="InterPro" id="IPR039537">
    <property type="entry name" value="Retrotran_Ty1/copia-like"/>
</dbReference>
<reference evidence="2" key="1">
    <citation type="journal article" date="2019" name="Gigascience">
        <title>De novo genome assembly of the endangered Acer yangbiense, a plant species with extremely small populations endemic to Yunnan Province, China.</title>
        <authorList>
            <person name="Yang J."/>
            <person name="Wariss H.M."/>
            <person name="Tao L."/>
            <person name="Zhang R."/>
            <person name="Yun Q."/>
            <person name="Hollingsworth P."/>
            <person name="Dao Z."/>
            <person name="Luo G."/>
            <person name="Guo H."/>
            <person name="Ma Y."/>
            <person name="Sun W."/>
        </authorList>
    </citation>
    <scope>NUCLEOTIDE SEQUENCE [LARGE SCALE GENOMIC DNA]</scope>
    <source>
        <strain evidence="2">cv. Malutang</strain>
    </source>
</reference>
<gene>
    <name evidence="1" type="ORF">EZV62_024367</name>
</gene>
<dbReference type="OrthoDB" id="1000646at2759"/>
<dbReference type="SUPFAM" id="SSF53098">
    <property type="entry name" value="Ribonuclease H-like"/>
    <property type="match status" value="1"/>
</dbReference>
<organism evidence="1 2">
    <name type="scientific">Acer yangbiense</name>
    <dbReference type="NCBI Taxonomy" id="1000413"/>
    <lineage>
        <taxon>Eukaryota</taxon>
        <taxon>Viridiplantae</taxon>
        <taxon>Streptophyta</taxon>
        <taxon>Embryophyta</taxon>
        <taxon>Tracheophyta</taxon>
        <taxon>Spermatophyta</taxon>
        <taxon>Magnoliopsida</taxon>
        <taxon>eudicotyledons</taxon>
        <taxon>Gunneridae</taxon>
        <taxon>Pentapetalae</taxon>
        <taxon>rosids</taxon>
        <taxon>malvids</taxon>
        <taxon>Sapindales</taxon>
        <taxon>Sapindaceae</taxon>
        <taxon>Hippocastanoideae</taxon>
        <taxon>Acereae</taxon>
        <taxon>Acer</taxon>
    </lineage>
</organism>
<dbReference type="InterPro" id="IPR012337">
    <property type="entry name" value="RNaseH-like_sf"/>
</dbReference>
<dbReference type="AlphaFoldDB" id="A0A5C7GVZ4"/>
<evidence type="ECO:0008006" key="3">
    <source>
        <dbReference type="Google" id="ProtNLM"/>
    </source>
</evidence>
<proteinExistence type="predicted"/>
<evidence type="ECO:0000313" key="1">
    <source>
        <dbReference type="EMBL" id="TXG48492.1"/>
    </source>
</evidence>
<evidence type="ECO:0000313" key="2">
    <source>
        <dbReference type="Proteomes" id="UP000323000"/>
    </source>
</evidence>
<name>A0A5C7GVZ4_9ROSI</name>
<sequence>MVLTKETLMEIDEVTEVATEAMKVALVEEIINVFTISCALSQVMELGNATEGLINNSKGPTPILSGDGYRYYTVFVDTYTRYSWTYPLHLKSDVFNAFVKFKTMVELQLNKKIKQEIPSLAAPPIASHSMLTRSKNGIFRPRAFLTNCSLPSGFLTELEPKSVKIAIADPKWLNAMNAEFEAFQKNKTWSLVPALDNMNIVGSKWVFQTNPVVKPSTIRVIFTLAVFYGWDIRQVDINNAFLNGDL</sequence>
<comment type="caution">
    <text evidence="1">The sequence shown here is derived from an EMBL/GenBank/DDBJ whole genome shotgun (WGS) entry which is preliminary data.</text>
</comment>
<accession>A0A5C7GVZ4</accession>
<protein>
    <recommendedName>
        <fullName evidence="3">Reverse transcriptase Ty1/copia-type domain-containing protein</fullName>
    </recommendedName>
</protein>
<dbReference type="Proteomes" id="UP000323000">
    <property type="component" value="Chromosome 12"/>
</dbReference>